<dbReference type="GO" id="GO:0016020">
    <property type="term" value="C:membrane"/>
    <property type="evidence" value="ECO:0007669"/>
    <property type="project" value="UniProtKB-SubCell"/>
</dbReference>
<evidence type="ECO:0000256" key="4">
    <source>
        <dbReference type="ARBA" id="ARBA00023136"/>
    </source>
</evidence>
<evidence type="ECO:0000256" key="2">
    <source>
        <dbReference type="ARBA" id="ARBA00022692"/>
    </source>
</evidence>
<evidence type="ECO:0000313" key="7">
    <source>
        <dbReference type="EMBL" id="CDR31259.1"/>
    </source>
</evidence>
<keyword evidence="8" id="KW-1185">Reference proteome</keyword>
<feature type="transmembrane region" description="Helical" evidence="5">
    <location>
        <begin position="107"/>
        <end position="127"/>
    </location>
</feature>
<keyword evidence="3 5" id="KW-1133">Transmembrane helix</keyword>
<dbReference type="Pfam" id="PF04893">
    <property type="entry name" value="Yip1"/>
    <property type="match status" value="1"/>
</dbReference>
<dbReference type="RefSeq" id="WP_045749696.1">
    <property type="nucleotide sequence ID" value="NZ_FUZK01000001.1"/>
</dbReference>
<dbReference type="HOGENOM" id="CLU_1303894_0_0_14"/>
<accession>A0A061ACX8</accession>
<feature type="transmembrane region" description="Helical" evidence="5">
    <location>
        <begin position="40"/>
        <end position="57"/>
    </location>
</feature>
<evidence type="ECO:0000256" key="3">
    <source>
        <dbReference type="ARBA" id="ARBA00022989"/>
    </source>
</evidence>
<feature type="domain" description="Yip1" evidence="6">
    <location>
        <begin position="18"/>
        <end position="187"/>
    </location>
</feature>
<feature type="transmembrane region" description="Helical" evidence="5">
    <location>
        <begin position="139"/>
        <end position="160"/>
    </location>
</feature>
<feature type="transmembrane region" description="Helical" evidence="5">
    <location>
        <begin position="77"/>
        <end position="95"/>
    </location>
</feature>
<dbReference type="OrthoDB" id="359441at2"/>
<dbReference type="PATRIC" id="fig|35623.3.peg.1186"/>
<keyword evidence="4 5" id="KW-0472">Membrane</keyword>
<evidence type="ECO:0000259" key="6">
    <source>
        <dbReference type="Pfam" id="PF04893"/>
    </source>
</evidence>
<evidence type="ECO:0000256" key="1">
    <source>
        <dbReference type="ARBA" id="ARBA00004141"/>
    </source>
</evidence>
<reference evidence="8" key="1">
    <citation type="submission" date="2014-05" db="EMBL/GenBank/DDBJ databases">
        <authorList>
            <person name="Kube M."/>
        </authorList>
    </citation>
    <scope>NUCLEOTIDE SEQUENCE [LARGE SCALE GENOMIC DNA]</scope>
</reference>
<feature type="transmembrane region" description="Helical" evidence="5">
    <location>
        <begin position="172"/>
        <end position="192"/>
    </location>
</feature>
<protein>
    <recommendedName>
        <fullName evidence="6">Yip1 domain-containing protein</fullName>
    </recommendedName>
</protein>
<comment type="subcellular location">
    <subcellularLocation>
        <location evidence="1">Membrane</location>
        <topology evidence="1">Multi-pass membrane protein</topology>
    </subcellularLocation>
</comment>
<dbReference type="InterPro" id="IPR006977">
    <property type="entry name" value="Yip1_dom"/>
</dbReference>
<sequence length="213" mass="24493">MKDKLKLFVENYLSFPKYLLSHPFDGFDEFKVEKKGKMHVALVFIALFALLRILTFQFEGVLINNRNPLDLNNLQEIFVVALLIMLFVTANWSVTTLMEGKGKFKEILMVTGYALFPIIIIGFPALLISNFLTLEEMPFYTLAISISYVMAAWMLFMGILNIHQYGLFKTLAAFLLTIVSMLVMMFLGLLFFDLIQQFISFVSAILEELGLRR</sequence>
<keyword evidence="2 5" id="KW-0812">Transmembrane</keyword>
<dbReference type="STRING" id="35623.Aocu_11860"/>
<dbReference type="AlphaFoldDB" id="A0A061ACX8"/>
<name>A0A061ACX8_9MOLU</name>
<dbReference type="KEGG" id="aoc:Aocu_11860"/>
<dbReference type="Proteomes" id="UP000032434">
    <property type="component" value="Chromosome 1"/>
</dbReference>
<dbReference type="EMBL" id="LK028559">
    <property type="protein sequence ID" value="CDR31259.1"/>
    <property type="molecule type" value="Genomic_DNA"/>
</dbReference>
<organism evidence="7 8">
    <name type="scientific">Acholeplasma oculi</name>
    <dbReference type="NCBI Taxonomy" id="35623"/>
    <lineage>
        <taxon>Bacteria</taxon>
        <taxon>Bacillati</taxon>
        <taxon>Mycoplasmatota</taxon>
        <taxon>Mollicutes</taxon>
        <taxon>Acholeplasmatales</taxon>
        <taxon>Acholeplasmataceae</taxon>
        <taxon>Acholeplasma</taxon>
    </lineage>
</organism>
<gene>
    <name evidence="7" type="ORF">Aocu_11860</name>
</gene>
<evidence type="ECO:0000256" key="5">
    <source>
        <dbReference type="SAM" id="Phobius"/>
    </source>
</evidence>
<proteinExistence type="predicted"/>
<dbReference type="InParanoid" id="A0A061ACX8"/>
<evidence type="ECO:0000313" key="8">
    <source>
        <dbReference type="Proteomes" id="UP000032434"/>
    </source>
</evidence>